<dbReference type="PANTHER" id="PTHR33491">
    <property type="entry name" value="OSJNBA0016N04.9 PROTEIN"/>
    <property type="match status" value="1"/>
</dbReference>
<dbReference type="GO" id="GO:0016020">
    <property type="term" value="C:membrane"/>
    <property type="evidence" value="ECO:0007669"/>
    <property type="project" value="UniProtKB-SubCell"/>
</dbReference>
<dbReference type="GO" id="GO:0030247">
    <property type="term" value="F:polysaccharide binding"/>
    <property type="evidence" value="ECO:0007669"/>
    <property type="project" value="InterPro"/>
</dbReference>
<dbReference type="Pfam" id="PF13947">
    <property type="entry name" value="GUB_WAK_bind"/>
    <property type="match status" value="1"/>
</dbReference>
<gene>
    <name evidence="5" type="ordered locus">Os11g0691000</name>
    <name evidence="5" type="ORF">OSNPB_110691000</name>
</gene>
<evidence type="ECO:0000313" key="5">
    <source>
        <dbReference type="EMBL" id="BAT15312.1"/>
    </source>
</evidence>
<proteinExistence type="predicted"/>
<keyword evidence="6" id="KW-1185">Reference proteome</keyword>
<dbReference type="EMBL" id="AP014967">
    <property type="protein sequence ID" value="BAT15312.1"/>
    <property type="molecule type" value="Genomic_DNA"/>
</dbReference>
<evidence type="ECO:0000256" key="3">
    <source>
        <dbReference type="SAM" id="SignalP"/>
    </source>
</evidence>
<accession>A0A0P0Y5F9</accession>
<dbReference type="PaxDb" id="39947-A0A0P0Y5F9"/>
<dbReference type="Proteomes" id="UP000059680">
    <property type="component" value="Chromosome 11"/>
</dbReference>
<protein>
    <submittedName>
        <fullName evidence="5">Os11g0691000 protein</fullName>
    </submittedName>
</protein>
<reference evidence="5 6" key="2">
    <citation type="journal article" date="2013" name="Plant Cell Physiol.">
        <title>Rice Annotation Project Database (RAP-DB): an integrative and interactive database for rice genomics.</title>
        <authorList>
            <person name="Sakai H."/>
            <person name="Lee S.S."/>
            <person name="Tanaka T."/>
            <person name="Numa H."/>
            <person name="Kim J."/>
            <person name="Kawahara Y."/>
            <person name="Wakimoto H."/>
            <person name="Yang C.C."/>
            <person name="Iwamoto M."/>
            <person name="Abe T."/>
            <person name="Yamada Y."/>
            <person name="Muto A."/>
            <person name="Inokuchi H."/>
            <person name="Ikemura T."/>
            <person name="Matsumoto T."/>
            <person name="Sasaki T."/>
            <person name="Itoh T."/>
        </authorList>
    </citation>
    <scope>NUCLEOTIDE SEQUENCE [LARGE SCALE GENOMIC DNA]</scope>
    <source>
        <strain evidence="6">cv. Nipponbare</strain>
    </source>
</reference>
<dbReference type="AlphaFoldDB" id="A0A0P0Y5F9"/>
<feature type="chain" id="PRO_5006057398" evidence="3">
    <location>
        <begin position="28"/>
        <end position="153"/>
    </location>
</feature>
<evidence type="ECO:0000313" key="6">
    <source>
        <dbReference type="Proteomes" id="UP000059680"/>
    </source>
</evidence>
<evidence type="ECO:0000259" key="4">
    <source>
        <dbReference type="Pfam" id="PF13947"/>
    </source>
</evidence>
<name>A0A0P0Y5F9_ORYSJ</name>
<feature type="signal peptide" evidence="3">
    <location>
        <begin position="1"/>
        <end position="27"/>
    </location>
</feature>
<comment type="subcellular location">
    <subcellularLocation>
        <location evidence="1">Membrane</location>
        <topology evidence="1">Single-pass membrane protein</topology>
    </subcellularLocation>
</comment>
<organism evidence="5 6">
    <name type="scientific">Oryza sativa subsp. japonica</name>
    <name type="common">Rice</name>
    <dbReference type="NCBI Taxonomy" id="39947"/>
    <lineage>
        <taxon>Eukaryota</taxon>
        <taxon>Viridiplantae</taxon>
        <taxon>Streptophyta</taxon>
        <taxon>Embryophyta</taxon>
        <taxon>Tracheophyta</taxon>
        <taxon>Spermatophyta</taxon>
        <taxon>Magnoliopsida</taxon>
        <taxon>Liliopsida</taxon>
        <taxon>Poales</taxon>
        <taxon>Poaceae</taxon>
        <taxon>BOP clade</taxon>
        <taxon>Oryzoideae</taxon>
        <taxon>Oryzeae</taxon>
        <taxon>Oryzinae</taxon>
        <taxon>Oryza</taxon>
        <taxon>Oryza sativa</taxon>
    </lineage>
</organism>
<evidence type="ECO:0000256" key="2">
    <source>
        <dbReference type="ARBA" id="ARBA00022729"/>
    </source>
</evidence>
<reference evidence="6" key="1">
    <citation type="journal article" date="2005" name="Nature">
        <title>The map-based sequence of the rice genome.</title>
        <authorList>
            <consortium name="International rice genome sequencing project (IRGSP)"/>
            <person name="Matsumoto T."/>
            <person name="Wu J."/>
            <person name="Kanamori H."/>
            <person name="Katayose Y."/>
            <person name="Fujisawa M."/>
            <person name="Namiki N."/>
            <person name="Mizuno H."/>
            <person name="Yamamoto K."/>
            <person name="Antonio B.A."/>
            <person name="Baba T."/>
            <person name="Sakata K."/>
            <person name="Nagamura Y."/>
            <person name="Aoki H."/>
            <person name="Arikawa K."/>
            <person name="Arita K."/>
            <person name="Bito T."/>
            <person name="Chiden Y."/>
            <person name="Fujitsuka N."/>
            <person name="Fukunaka R."/>
            <person name="Hamada M."/>
            <person name="Harada C."/>
            <person name="Hayashi A."/>
            <person name="Hijishita S."/>
            <person name="Honda M."/>
            <person name="Hosokawa S."/>
            <person name="Ichikawa Y."/>
            <person name="Idonuma A."/>
            <person name="Iijima M."/>
            <person name="Ikeda M."/>
            <person name="Ikeno M."/>
            <person name="Ito K."/>
            <person name="Ito S."/>
            <person name="Ito T."/>
            <person name="Ito Y."/>
            <person name="Ito Y."/>
            <person name="Iwabuchi A."/>
            <person name="Kamiya K."/>
            <person name="Karasawa W."/>
            <person name="Kurita K."/>
            <person name="Katagiri S."/>
            <person name="Kikuta A."/>
            <person name="Kobayashi H."/>
            <person name="Kobayashi N."/>
            <person name="Machita K."/>
            <person name="Maehara T."/>
            <person name="Masukawa M."/>
            <person name="Mizubayashi T."/>
            <person name="Mukai Y."/>
            <person name="Nagasaki H."/>
            <person name="Nagata Y."/>
            <person name="Naito S."/>
            <person name="Nakashima M."/>
            <person name="Nakama Y."/>
            <person name="Nakamichi Y."/>
            <person name="Nakamura M."/>
            <person name="Meguro A."/>
            <person name="Negishi M."/>
            <person name="Ohta I."/>
            <person name="Ohta T."/>
            <person name="Okamoto M."/>
            <person name="Ono N."/>
            <person name="Saji S."/>
            <person name="Sakaguchi M."/>
            <person name="Sakai K."/>
            <person name="Shibata M."/>
            <person name="Shimokawa T."/>
            <person name="Song J."/>
            <person name="Takazaki Y."/>
            <person name="Terasawa K."/>
            <person name="Tsugane M."/>
            <person name="Tsuji K."/>
            <person name="Ueda S."/>
            <person name="Waki K."/>
            <person name="Yamagata H."/>
            <person name="Yamamoto M."/>
            <person name="Yamamoto S."/>
            <person name="Yamane H."/>
            <person name="Yoshiki S."/>
            <person name="Yoshihara R."/>
            <person name="Yukawa K."/>
            <person name="Zhong H."/>
            <person name="Yano M."/>
            <person name="Yuan Q."/>
            <person name="Ouyang S."/>
            <person name="Liu J."/>
            <person name="Jones K.M."/>
            <person name="Gansberger K."/>
            <person name="Moffat K."/>
            <person name="Hill J."/>
            <person name="Bera J."/>
            <person name="Fadrosh D."/>
            <person name="Jin S."/>
            <person name="Johri S."/>
            <person name="Kim M."/>
            <person name="Overton L."/>
            <person name="Reardon M."/>
            <person name="Tsitrin T."/>
            <person name="Vuong H."/>
            <person name="Weaver B."/>
            <person name="Ciecko A."/>
            <person name="Tallon L."/>
            <person name="Jackson J."/>
            <person name="Pai G."/>
            <person name="Aken S.V."/>
            <person name="Utterback T."/>
            <person name="Reidmuller S."/>
            <person name="Feldblyum T."/>
            <person name="Hsiao J."/>
            <person name="Zismann V."/>
            <person name="Iobst S."/>
            <person name="de Vazeille A.R."/>
            <person name="Buell C.R."/>
            <person name="Ying K."/>
            <person name="Li Y."/>
            <person name="Lu T."/>
            <person name="Huang Y."/>
            <person name="Zhao Q."/>
            <person name="Feng Q."/>
            <person name="Zhang L."/>
            <person name="Zhu J."/>
            <person name="Weng Q."/>
            <person name="Mu J."/>
            <person name="Lu Y."/>
            <person name="Fan D."/>
            <person name="Liu Y."/>
            <person name="Guan J."/>
            <person name="Zhang Y."/>
            <person name="Yu S."/>
            <person name="Liu X."/>
            <person name="Zhang Y."/>
            <person name="Hong G."/>
            <person name="Han B."/>
            <person name="Choisne N."/>
            <person name="Demange N."/>
            <person name="Orjeda G."/>
            <person name="Samain S."/>
            <person name="Cattolico L."/>
            <person name="Pelletier E."/>
            <person name="Couloux A."/>
            <person name="Segurens B."/>
            <person name="Wincker P."/>
            <person name="D'Hont A."/>
            <person name="Scarpelli C."/>
            <person name="Weissenbach J."/>
            <person name="Salanoubat M."/>
            <person name="Quetier F."/>
            <person name="Yu Y."/>
            <person name="Kim H.R."/>
            <person name="Rambo T."/>
            <person name="Currie J."/>
            <person name="Collura K."/>
            <person name="Luo M."/>
            <person name="Yang T."/>
            <person name="Ammiraju J.S.S."/>
            <person name="Engler F."/>
            <person name="Soderlund C."/>
            <person name="Wing R.A."/>
            <person name="Palmer L.E."/>
            <person name="de la Bastide M."/>
            <person name="Spiegel L."/>
            <person name="Nascimento L."/>
            <person name="Zutavern T."/>
            <person name="O'Shaughnessy A."/>
            <person name="Dike S."/>
            <person name="Dedhia N."/>
            <person name="Preston R."/>
            <person name="Balija V."/>
            <person name="McCombie W.R."/>
            <person name="Chow T."/>
            <person name="Chen H."/>
            <person name="Chung M."/>
            <person name="Chen C."/>
            <person name="Shaw J."/>
            <person name="Wu H."/>
            <person name="Hsiao K."/>
            <person name="Chao Y."/>
            <person name="Chu M."/>
            <person name="Cheng C."/>
            <person name="Hour A."/>
            <person name="Lee P."/>
            <person name="Lin S."/>
            <person name="Lin Y."/>
            <person name="Liou J."/>
            <person name="Liu S."/>
            <person name="Hsing Y."/>
            <person name="Raghuvanshi S."/>
            <person name="Mohanty A."/>
            <person name="Bharti A.K."/>
            <person name="Gaur A."/>
            <person name="Gupta V."/>
            <person name="Kumar D."/>
            <person name="Ravi V."/>
            <person name="Vij S."/>
            <person name="Kapur A."/>
            <person name="Khurana P."/>
            <person name="Khurana P."/>
            <person name="Khurana J.P."/>
            <person name="Tyagi A.K."/>
            <person name="Gaikwad K."/>
            <person name="Singh A."/>
            <person name="Dalal V."/>
            <person name="Srivastava S."/>
            <person name="Dixit A."/>
            <person name="Pal A.K."/>
            <person name="Ghazi I.A."/>
            <person name="Yadav M."/>
            <person name="Pandit A."/>
            <person name="Bhargava A."/>
            <person name="Sureshbabu K."/>
            <person name="Batra K."/>
            <person name="Sharma T.R."/>
            <person name="Mohapatra T."/>
            <person name="Singh N.K."/>
            <person name="Messing J."/>
            <person name="Nelson A.B."/>
            <person name="Fuks G."/>
            <person name="Kavchok S."/>
            <person name="Keizer G."/>
            <person name="Linton E."/>
            <person name="Llaca V."/>
            <person name="Song R."/>
            <person name="Tanyolac B."/>
            <person name="Young S."/>
            <person name="Ho-Il K."/>
            <person name="Hahn J.H."/>
            <person name="Sangsakoo G."/>
            <person name="Vanavichit A."/>
            <person name="de Mattos Luiz.A.T."/>
            <person name="Zimmer P.D."/>
            <person name="Malone G."/>
            <person name="Dellagostin O."/>
            <person name="de Oliveira A.C."/>
            <person name="Bevan M."/>
            <person name="Bancroft I."/>
            <person name="Minx P."/>
            <person name="Cordum H."/>
            <person name="Wilson R."/>
            <person name="Cheng Z."/>
            <person name="Jin W."/>
            <person name="Jiang J."/>
            <person name="Leong S.A."/>
            <person name="Iwama H."/>
            <person name="Gojobori T."/>
            <person name="Itoh T."/>
            <person name="Niimura Y."/>
            <person name="Fujii Y."/>
            <person name="Habara T."/>
            <person name="Sakai H."/>
            <person name="Sato Y."/>
            <person name="Wilson G."/>
            <person name="Kumar K."/>
            <person name="McCouch S."/>
            <person name="Juretic N."/>
            <person name="Hoen D."/>
            <person name="Wright S."/>
            <person name="Bruskiewich R."/>
            <person name="Bureau T."/>
            <person name="Miyao A."/>
            <person name="Hirochika H."/>
            <person name="Nishikawa T."/>
            <person name="Kadowaki K."/>
            <person name="Sugiura M."/>
            <person name="Burr B."/>
            <person name="Sasaki T."/>
        </authorList>
    </citation>
    <scope>NUCLEOTIDE SEQUENCE [LARGE SCALE GENOMIC DNA]</scope>
    <source>
        <strain evidence="6">cv. Nipponbare</strain>
    </source>
</reference>
<dbReference type="InterPro" id="IPR025287">
    <property type="entry name" value="WAK_GUB"/>
</dbReference>
<dbReference type="InParanoid" id="A0A0P0Y5F9"/>
<keyword evidence="2 3" id="KW-0732">Signal</keyword>
<sequence>MRVGILAMPQQLIIVLLLLFHAATAAAAGGQRAGCSSKCGDVDIPFPFGIGVDCAWPGFEVDCNHSFTPPRPYTGDVEIMDISLEKGEMRVYSLVLQDYCNNSPNTTESSGIYASFNATGTPFLLAEERNEFTAIGCGAIGLGCYGARTTGAT</sequence>
<feature type="domain" description="Wall-associated receptor kinase galacturonan-binding" evidence="4">
    <location>
        <begin position="35"/>
        <end position="92"/>
    </location>
</feature>
<evidence type="ECO:0000256" key="1">
    <source>
        <dbReference type="ARBA" id="ARBA00004167"/>
    </source>
</evidence>
<dbReference type="FunCoup" id="A0A0P0Y5F9">
    <property type="interactions" value="24"/>
</dbReference>
<reference evidence="5 6" key="3">
    <citation type="journal article" date="2013" name="Rice">
        <title>Improvement of the Oryza sativa Nipponbare reference genome using next generation sequence and optical map data.</title>
        <authorList>
            <person name="Kawahara Y."/>
            <person name="de la Bastide M."/>
            <person name="Hamilton J.P."/>
            <person name="Kanamori H."/>
            <person name="McCombie W.R."/>
            <person name="Ouyang S."/>
            <person name="Schwartz D.C."/>
            <person name="Tanaka T."/>
            <person name="Wu J."/>
            <person name="Zhou S."/>
            <person name="Childs K.L."/>
            <person name="Davidson R.M."/>
            <person name="Lin H."/>
            <person name="Quesada-Ocampo L."/>
            <person name="Vaillancourt B."/>
            <person name="Sakai H."/>
            <person name="Lee S.S."/>
            <person name="Kim J."/>
            <person name="Numa H."/>
            <person name="Itoh T."/>
            <person name="Buell C.R."/>
            <person name="Matsumoto T."/>
        </authorList>
    </citation>
    <scope>NUCLEOTIDE SEQUENCE [LARGE SCALE GENOMIC DNA]</scope>
    <source>
        <strain evidence="6">cv. Nipponbare</strain>
    </source>
</reference>
<dbReference type="STRING" id="39947.A0A0P0Y5F9"/>